<proteinExistence type="predicted"/>
<dbReference type="EMBL" id="LKHV02000001">
    <property type="protein sequence ID" value="MCS5709072.1"/>
    <property type="molecule type" value="Genomic_DNA"/>
</dbReference>
<accession>A0A0Q9Y932</accession>
<name>A0A0Q9Y932_9GAMM</name>
<evidence type="ECO:0000313" key="3">
    <source>
        <dbReference type="Proteomes" id="UP000051494"/>
    </source>
</evidence>
<evidence type="ECO:0000313" key="2">
    <source>
        <dbReference type="EMBL" id="MCS5709072.1"/>
    </source>
</evidence>
<gene>
    <name evidence="2" type="ORF">CC99x_009165</name>
    <name evidence="1" type="ORF">CC99x_02480</name>
</gene>
<comment type="caution">
    <text evidence="1">The sequence shown here is derived from an EMBL/GenBank/DDBJ whole genome shotgun (WGS) entry which is preliminary data.</text>
</comment>
<dbReference type="OrthoDB" id="5648459at2"/>
<keyword evidence="3" id="KW-1185">Reference proteome</keyword>
<dbReference type="EMBL" id="LKHV01000020">
    <property type="protein sequence ID" value="KRG17286.1"/>
    <property type="molecule type" value="Genomic_DNA"/>
</dbReference>
<sequence>MTYTNENKRIVDMNDFVDVALYQAIKEKIRFLKQNHTQQPPFAFKDNLIWKYKKQLISILENALLQANPTEVLEKFLNDNWRMVKNTLLSYTACPEDAITLLLCDIAEVVGQQLNKAAITILMPGISLENLHQNYPSLDSLNLKAVLKSHILKDSGNYLIPLRLLAELNVPMNSTRLNNYYFDYAIENTEGDDFINESELRRLFAYSEDTLALFNAASDYELLLNNKGLLGYLNELVRNLRMNSAAVNGSETNAGNQVYSAIIRFNAYYESLSESTKQMIPLEIKTEIDLLLNLSSNASINANATENLETCVSTRQTALTMAIRNNEDVLARLEMNGEKMREHLSIVKNHYENCKNILIENINADRLTGSDTLYINLRLLQALEITPILKTQDDFDNFMSLAPEEIKEISENFNIRSALAFLLSRRYGLPLYFMELPLEHLRVLMSVIDKWLYAIVNLQTFSQIFMLLEGERLEIVFDAFLKNGISQIRCIQDIVTITKNLDSEKCAKIFIILGINFDTIMILLTVLKGAHLDKIFEVLLKHKLSLVHNIEQIKKIVSVLDFEKCTKLFIALKVESANINTVINLLKNIKGADLDKIFDILINIMIPLIKNCEDLKNIVCELPPEKCAVLCAALKPKFSQILQDEDDYEVFFSDLSQAKIDAIFSSLKENLTEIVDWTQVFLQLGTVLNINDNSELYRIVKPKFKEMIHDIYNVCDIINGIESPELSREFYMNFKWMLPDLLQDCGSFLSLYNCISDELKADLLEIYIKQISDFIESDEDLLDIFSILPLKYRAELNQCLQNKFSIFMSGYALATGLQRKSSKIATEVYDFFKDKISILITSEYVFSNIIECLEPHQRTEFFNAHKEKLLMLVTSAEKLSNVYCKTPNEHRAELIDLFKEKITSLINTPQDFYWVFNMLEVDDLKTKLPDFLVFALNHFNKIQDLEFIQQLIPEKCAILCENLQLKFPQIMINHENDYHDLFCNLTADQITAIFYAIKDNLPTIVGSFEEFLEISKALNATDLAQMYHLFKPKLHDMIVCGCDLVDMFSLFNDEKNIDVFRDFLLDFKEKIHDLVEDYDVFIDLWNLTSDELDELFFDIFMDKIPGFIKTEEQLLHLTLILQHNNKIEHNELLRQNFSACIKSGSELSILLRKSCIDCAEWKKIYSFFKNEIHAITKTIYDFMDVAELLEPYGIDDFYKEHREKIPELINNASELNYVFNKFSKEHLAELFVLLKEKVPDFIKETQDLYHILGIINNKNITPEIHCFLSEVIEQKYPSIIKEAKHFGALLHMIPLDSEVFLQDNASFSAIFSKAITSPKTLRDMLSVLRPIHCQLICGIFKDKILEIINNADKYGQVLAWLTPEQCKAIFNEMKDDFPEIIKNVEDLRKFISWLNPMQRAAIFEALEPMLYGTIANGKGFGNVAWMLDKDLRERICKKMMPEFTNLIHDGEDFFEVLRWLNVAQSELLCENIKDRIPDFIKQCGSFGKIICFLDPAKRRVILDVIVKKLPDMIESGYECGEVLHWFNAELQDVDKTGLVNEEFTKILSWRKLQPCFPMTGNNDNMNSASNKSRLIM</sequence>
<dbReference type="RefSeq" id="WP_057625565.1">
    <property type="nucleotide sequence ID" value="NZ_LKHV02000001.1"/>
</dbReference>
<evidence type="ECO:0000313" key="1">
    <source>
        <dbReference type="EMBL" id="KRG17286.1"/>
    </source>
</evidence>
<dbReference type="Proteomes" id="UP000051494">
    <property type="component" value="Unassembled WGS sequence"/>
</dbReference>
<reference evidence="1" key="1">
    <citation type="submission" date="2015-09" db="EMBL/GenBank/DDBJ databases">
        <title>Draft Genome Sequences of Two Novel Amoeba-resistant Intranuclear Bacteria, Candidatus Berkiella cookevillensis and Candidatus Berkiella aquae.</title>
        <authorList>
            <person name="Mehari Y.T."/>
            <person name="Arivett B.A."/>
            <person name="Farone A.L."/>
            <person name="Gunderson J.H."/>
            <person name="Farone M.B."/>
        </authorList>
    </citation>
    <scope>NUCLEOTIDE SEQUENCE [LARGE SCALE GENOMIC DNA]</scope>
    <source>
        <strain evidence="1">CC99</strain>
    </source>
</reference>
<protein>
    <submittedName>
        <fullName evidence="1">Uncharacterized protein</fullName>
    </submittedName>
</protein>
<reference evidence="2" key="2">
    <citation type="journal article" date="2016" name="Genome Announc.">
        <title>Draft Genome Sequences of Two Novel Amoeba-Resistant Intranuclear Bacteria, 'Candidatus Berkiella cookevillensis' and 'Candidatus Berkiella aquae'.</title>
        <authorList>
            <person name="Mehari Y.T."/>
            <person name="Arivett B.A."/>
            <person name="Farone A.L."/>
            <person name="Gunderson J.H."/>
            <person name="Farone M.B."/>
        </authorList>
    </citation>
    <scope>NUCLEOTIDE SEQUENCE</scope>
    <source>
        <strain evidence="2">CC99</strain>
    </source>
</reference>
<organism evidence="1">
    <name type="scientific">Candidatus Berkiella cookevillensis</name>
    <dbReference type="NCBI Taxonomy" id="437022"/>
    <lineage>
        <taxon>Bacteria</taxon>
        <taxon>Pseudomonadati</taxon>
        <taxon>Pseudomonadota</taxon>
        <taxon>Gammaproteobacteria</taxon>
        <taxon>Candidatus Berkiellales</taxon>
        <taxon>Candidatus Berkiellaceae</taxon>
        <taxon>Candidatus Berkiella</taxon>
    </lineage>
</organism>
<reference evidence="2" key="3">
    <citation type="submission" date="2021-06" db="EMBL/GenBank/DDBJ databases">
        <title>Genomic Description and Analysis of Intracellular Bacteria, Candidatus Berkiella cookevillensis and Candidatus Berkiella aquae.</title>
        <authorList>
            <person name="Kidane D.T."/>
            <person name="Mehari Y.T."/>
            <person name="Rice F.C."/>
            <person name="Arivett B.A."/>
            <person name="Farone A.L."/>
            <person name="Berk S.G."/>
            <person name="Farone M.B."/>
        </authorList>
    </citation>
    <scope>NUCLEOTIDE SEQUENCE</scope>
    <source>
        <strain evidence="2">CC99</strain>
    </source>
</reference>